<accession>Q54FJ3</accession>
<evidence type="ECO:0000313" key="1">
    <source>
        <dbReference type="EMBL" id="EAL62038.1"/>
    </source>
</evidence>
<dbReference type="PANTHER" id="PTHR31252">
    <property type="entry name" value="DUF4419 DOMAIN-CONTAINING PROTEIN"/>
    <property type="match status" value="1"/>
</dbReference>
<gene>
    <name evidence="1" type="ORF">DDB_G0290809</name>
</gene>
<sequence>MSNQIQSNIKDPSIKDLIIPDFTTTTESDKVVFSIALMSTMKNYFKFVFQSLCGLSEVTFLSEIND</sequence>
<dbReference type="PaxDb" id="44689-DDB0189098"/>
<comment type="caution">
    <text evidence="1">The sequence shown here is derived from an EMBL/GenBank/DDBJ whole genome shotgun (WGS) entry which is preliminary data.</text>
</comment>
<dbReference type="InParanoid" id="Q54FJ3"/>
<dbReference type="AlphaFoldDB" id="Q54FJ3"/>
<dbReference type="KEGG" id="ddi:DDB_G0290809"/>
<dbReference type="PANTHER" id="PTHR31252:SF4">
    <property type="entry name" value="DUF4419 DOMAIN-CONTAINING PROTEIN"/>
    <property type="match status" value="1"/>
</dbReference>
<organism evidence="1 2">
    <name type="scientific">Dictyostelium discoideum</name>
    <name type="common">Social amoeba</name>
    <dbReference type="NCBI Taxonomy" id="44689"/>
    <lineage>
        <taxon>Eukaryota</taxon>
        <taxon>Amoebozoa</taxon>
        <taxon>Evosea</taxon>
        <taxon>Eumycetozoa</taxon>
        <taxon>Dictyostelia</taxon>
        <taxon>Dictyosteliales</taxon>
        <taxon>Dictyosteliaceae</taxon>
        <taxon>Dictyostelium</taxon>
    </lineage>
</organism>
<reference evidence="1 2" key="1">
    <citation type="journal article" date="2005" name="Nature">
        <title>The genome of the social amoeba Dictyostelium discoideum.</title>
        <authorList>
            <consortium name="The Dictyostelium discoideum Sequencing Consortium"/>
            <person name="Eichinger L."/>
            <person name="Pachebat J.A."/>
            <person name="Glockner G."/>
            <person name="Rajandream M.A."/>
            <person name="Sucgang R."/>
            <person name="Berriman M."/>
            <person name="Song J."/>
            <person name="Olsen R."/>
            <person name="Szafranski K."/>
            <person name="Xu Q."/>
            <person name="Tunggal B."/>
            <person name="Kummerfeld S."/>
            <person name="Madera M."/>
            <person name="Konfortov B.A."/>
            <person name="Rivero F."/>
            <person name="Bankier A.T."/>
            <person name="Lehmann R."/>
            <person name="Hamlin N."/>
            <person name="Davies R."/>
            <person name="Gaudet P."/>
            <person name="Fey P."/>
            <person name="Pilcher K."/>
            <person name="Chen G."/>
            <person name="Saunders D."/>
            <person name="Sodergren E."/>
            <person name="Davis P."/>
            <person name="Kerhornou A."/>
            <person name="Nie X."/>
            <person name="Hall N."/>
            <person name="Anjard C."/>
            <person name="Hemphill L."/>
            <person name="Bason N."/>
            <person name="Farbrother P."/>
            <person name="Desany B."/>
            <person name="Just E."/>
            <person name="Morio T."/>
            <person name="Rost R."/>
            <person name="Churcher C."/>
            <person name="Cooper J."/>
            <person name="Haydock S."/>
            <person name="van Driessche N."/>
            <person name="Cronin A."/>
            <person name="Goodhead I."/>
            <person name="Muzny D."/>
            <person name="Mourier T."/>
            <person name="Pain A."/>
            <person name="Lu M."/>
            <person name="Harper D."/>
            <person name="Lindsay R."/>
            <person name="Hauser H."/>
            <person name="James K."/>
            <person name="Quiles M."/>
            <person name="Madan Babu M."/>
            <person name="Saito T."/>
            <person name="Buchrieser C."/>
            <person name="Wardroper A."/>
            <person name="Felder M."/>
            <person name="Thangavelu M."/>
            <person name="Johnson D."/>
            <person name="Knights A."/>
            <person name="Loulseged H."/>
            <person name="Mungall K."/>
            <person name="Oliver K."/>
            <person name="Price C."/>
            <person name="Quail M.A."/>
            <person name="Urushihara H."/>
            <person name="Hernandez J."/>
            <person name="Rabbinowitsch E."/>
            <person name="Steffen D."/>
            <person name="Sanders M."/>
            <person name="Ma J."/>
            <person name="Kohara Y."/>
            <person name="Sharp S."/>
            <person name="Simmonds M."/>
            <person name="Spiegler S."/>
            <person name="Tivey A."/>
            <person name="Sugano S."/>
            <person name="White B."/>
            <person name="Walker D."/>
            <person name="Woodward J."/>
            <person name="Winckler T."/>
            <person name="Tanaka Y."/>
            <person name="Shaulsky G."/>
            <person name="Schleicher M."/>
            <person name="Weinstock G."/>
            <person name="Rosenthal A."/>
            <person name="Cox E.C."/>
            <person name="Chisholm R.L."/>
            <person name="Gibbs R."/>
            <person name="Loomis W.F."/>
            <person name="Platzer M."/>
            <person name="Kay R.R."/>
            <person name="Williams J."/>
            <person name="Dear P.H."/>
            <person name="Noegel A.A."/>
            <person name="Barrell B."/>
            <person name="Kuspa A."/>
        </authorList>
    </citation>
    <scope>NUCLEOTIDE SEQUENCE [LARGE SCALE GENOMIC DNA]</scope>
    <source>
        <strain evidence="1 2">AX4</strain>
    </source>
</reference>
<evidence type="ECO:0000313" key="2">
    <source>
        <dbReference type="Proteomes" id="UP000002195"/>
    </source>
</evidence>
<dbReference type="HOGENOM" id="CLU_2836577_0_0_1"/>
<dbReference type="InterPro" id="IPR025533">
    <property type="entry name" value="DUF4419"/>
</dbReference>
<proteinExistence type="predicted"/>
<dbReference type="Proteomes" id="UP000002195">
    <property type="component" value="Unassembled WGS sequence"/>
</dbReference>
<keyword evidence="2" id="KW-1185">Reference proteome</keyword>
<dbReference type="RefSeq" id="XP_635547.1">
    <property type="nucleotide sequence ID" value="XM_630455.1"/>
</dbReference>
<dbReference type="Pfam" id="PF14388">
    <property type="entry name" value="DUF4419"/>
    <property type="match status" value="1"/>
</dbReference>
<name>Q54FJ3_DICDI</name>
<dbReference type="VEuPathDB" id="AmoebaDB:DDB_G0290809"/>
<protein>
    <submittedName>
        <fullName evidence="1">Uncharacterized protein</fullName>
    </submittedName>
</protein>
<dbReference type="EMBL" id="AAFI02000171">
    <property type="protein sequence ID" value="EAL62038.1"/>
    <property type="molecule type" value="Genomic_DNA"/>
</dbReference>
<dbReference type="GeneID" id="8627845"/>